<dbReference type="PROSITE" id="PS00041">
    <property type="entry name" value="HTH_ARAC_FAMILY_1"/>
    <property type="match status" value="1"/>
</dbReference>
<dbReference type="Gene3D" id="1.10.10.60">
    <property type="entry name" value="Homeodomain-like"/>
    <property type="match status" value="1"/>
</dbReference>
<dbReference type="GO" id="GO:0043565">
    <property type="term" value="F:sequence-specific DNA binding"/>
    <property type="evidence" value="ECO:0007669"/>
    <property type="project" value="InterPro"/>
</dbReference>
<dbReference type="InterPro" id="IPR050204">
    <property type="entry name" value="AraC_XylS_family_regulators"/>
</dbReference>
<evidence type="ECO:0000313" key="5">
    <source>
        <dbReference type="EMBL" id="NOK35907.1"/>
    </source>
</evidence>
<organism evidence="5 6">
    <name type="scientific">Corallococcus exercitus</name>
    <dbReference type="NCBI Taxonomy" id="2316736"/>
    <lineage>
        <taxon>Bacteria</taxon>
        <taxon>Pseudomonadati</taxon>
        <taxon>Myxococcota</taxon>
        <taxon>Myxococcia</taxon>
        <taxon>Myxococcales</taxon>
        <taxon>Cystobacterineae</taxon>
        <taxon>Myxococcaceae</taxon>
        <taxon>Corallococcus</taxon>
    </lineage>
</organism>
<evidence type="ECO:0000256" key="2">
    <source>
        <dbReference type="ARBA" id="ARBA00023125"/>
    </source>
</evidence>
<protein>
    <submittedName>
        <fullName evidence="5">AraC family transcriptional regulator</fullName>
    </submittedName>
</protein>
<dbReference type="InterPro" id="IPR018062">
    <property type="entry name" value="HTH_AraC-typ_CS"/>
</dbReference>
<feature type="domain" description="HTH araC/xylS-type" evidence="4">
    <location>
        <begin position="167"/>
        <end position="268"/>
    </location>
</feature>
<dbReference type="PANTHER" id="PTHR46796">
    <property type="entry name" value="HTH-TYPE TRANSCRIPTIONAL ACTIVATOR RHAS-RELATED"/>
    <property type="match status" value="1"/>
</dbReference>
<name>A0A3A8I685_9BACT</name>
<dbReference type="GO" id="GO:0003700">
    <property type="term" value="F:DNA-binding transcription factor activity"/>
    <property type="evidence" value="ECO:0007669"/>
    <property type="project" value="InterPro"/>
</dbReference>
<dbReference type="InterPro" id="IPR018060">
    <property type="entry name" value="HTH_AraC"/>
</dbReference>
<dbReference type="AlphaFoldDB" id="A0A3A8I685"/>
<dbReference type="OrthoDB" id="112032at2"/>
<evidence type="ECO:0000259" key="4">
    <source>
        <dbReference type="PROSITE" id="PS01124"/>
    </source>
</evidence>
<comment type="caution">
    <text evidence="5">The sequence shown here is derived from an EMBL/GenBank/DDBJ whole genome shotgun (WGS) entry which is preliminary data.</text>
</comment>
<keyword evidence="1" id="KW-0805">Transcription regulation</keyword>
<sequence length="283" mass="31669">MESNAGKPRGVLYSRPDSRHFEHVRVLPAEDLRPWVEHFWAVRWDLRGQPPYLQQTLSHPSVHWAFQDGTSRIGGVDRGRFSITLEGLGGVFAIKFRPGGFFPFVGTPVSALTQRTVPPASLLGPAARELEAAILATDVTRDADAERIALAEAFLRAHRPAPDPNVGWVQAMVTRILEDRAVTKVEDLLTPGGPGLRTLQRLFNRYVGVSPKWVIQRYRLHEAAERLRETPPPELARLALELGYFDQAHFIRDFRRIVGHTPAGYARRAAHGADAQDMRGRNG</sequence>
<keyword evidence="2" id="KW-0238">DNA-binding</keyword>
<reference evidence="5 6" key="1">
    <citation type="submission" date="2020-05" db="EMBL/GenBank/DDBJ databases">
        <authorList>
            <person name="Whitworth D."/>
        </authorList>
    </citation>
    <scope>NUCLEOTIDE SEQUENCE [LARGE SCALE GENOMIC DNA]</scope>
    <source>
        <strain evidence="5 6">AB043B</strain>
    </source>
</reference>
<dbReference type="InterPro" id="IPR046532">
    <property type="entry name" value="DUF6597"/>
</dbReference>
<dbReference type="InterPro" id="IPR009057">
    <property type="entry name" value="Homeodomain-like_sf"/>
</dbReference>
<dbReference type="Pfam" id="PF20240">
    <property type="entry name" value="DUF6597"/>
    <property type="match status" value="1"/>
</dbReference>
<accession>A0A3A8I685</accession>
<gene>
    <name evidence="5" type="ORF">HMI49_22150</name>
</gene>
<evidence type="ECO:0000256" key="1">
    <source>
        <dbReference type="ARBA" id="ARBA00023015"/>
    </source>
</evidence>
<dbReference type="SMART" id="SM00342">
    <property type="entry name" value="HTH_ARAC"/>
    <property type="match status" value="1"/>
</dbReference>
<dbReference type="Proteomes" id="UP000563426">
    <property type="component" value="Unassembled WGS sequence"/>
</dbReference>
<dbReference type="RefSeq" id="WP_120525739.1">
    <property type="nucleotide sequence ID" value="NZ_JABFJV010000135.1"/>
</dbReference>
<dbReference type="SUPFAM" id="SSF46689">
    <property type="entry name" value="Homeodomain-like"/>
    <property type="match status" value="1"/>
</dbReference>
<dbReference type="PROSITE" id="PS01124">
    <property type="entry name" value="HTH_ARAC_FAMILY_2"/>
    <property type="match status" value="1"/>
</dbReference>
<keyword evidence="3" id="KW-0804">Transcription</keyword>
<proteinExistence type="predicted"/>
<dbReference type="Pfam" id="PF12833">
    <property type="entry name" value="HTH_18"/>
    <property type="match status" value="1"/>
</dbReference>
<dbReference type="PANTHER" id="PTHR46796:SF13">
    <property type="entry name" value="HTH-TYPE TRANSCRIPTIONAL ACTIVATOR RHAS"/>
    <property type="match status" value="1"/>
</dbReference>
<dbReference type="EMBL" id="JABFJV010000135">
    <property type="protein sequence ID" value="NOK35907.1"/>
    <property type="molecule type" value="Genomic_DNA"/>
</dbReference>
<keyword evidence="6" id="KW-1185">Reference proteome</keyword>
<evidence type="ECO:0000313" key="6">
    <source>
        <dbReference type="Proteomes" id="UP000563426"/>
    </source>
</evidence>
<evidence type="ECO:0000256" key="3">
    <source>
        <dbReference type="ARBA" id="ARBA00023163"/>
    </source>
</evidence>